<dbReference type="InterPro" id="IPR001995">
    <property type="entry name" value="Peptidase_A2_cat"/>
</dbReference>
<dbReference type="EMBL" id="UYRU01047683">
    <property type="protein sequence ID" value="VDN09741.1"/>
    <property type="molecule type" value="Genomic_DNA"/>
</dbReference>
<dbReference type="GO" id="GO:0004190">
    <property type="term" value="F:aspartic-type endopeptidase activity"/>
    <property type="evidence" value="ECO:0007669"/>
    <property type="project" value="InterPro"/>
</dbReference>
<gene>
    <name evidence="3" type="ORF">DILT_LOCUS5572</name>
</gene>
<dbReference type="PROSITE" id="PS50175">
    <property type="entry name" value="ASP_PROT_RETROV"/>
    <property type="match status" value="1"/>
</dbReference>
<dbReference type="InterPro" id="IPR001969">
    <property type="entry name" value="Aspartic_peptidase_AS"/>
</dbReference>
<dbReference type="InterPro" id="IPR021109">
    <property type="entry name" value="Peptidase_aspartic_dom_sf"/>
</dbReference>
<organism evidence="3 4">
    <name type="scientific">Dibothriocephalus latus</name>
    <name type="common">Fish tapeworm</name>
    <name type="synonym">Diphyllobothrium latum</name>
    <dbReference type="NCBI Taxonomy" id="60516"/>
    <lineage>
        <taxon>Eukaryota</taxon>
        <taxon>Metazoa</taxon>
        <taxon>Spiralia</taxon>
        <taxon>Lophotrochozoa</taxon>
        <taxon>Platyhelminthes</taxon>
        <taxon>Cestoda</taxon>
        <taxon>Eucestoda</taxon>
        <taxon>Diphyllobothriidea</taxon>
        <taxon>Diphyllobothriidae</taxon>
        <taxon>Dibothriocephalus</taxon>
    </lineage>
</organism>
<dbReference type="GO" id="GO:0006508">
    <property type="term" value="P:proteolysis"/>
    <property type="evidence" value="ECO:0007669"/>
    <property type="project" value="InterPro"/>
</dbReference>
<evidence type="ECO:0000313" key="3">
    <source>
        <dbReference type="EMBL" id="VDN09741.1"/>
    </source>
</evidence>
<dbReference type="SUPFAM" id="SSF50630">
    <property type="entry name" value="Acid proteases"/>
    <property type="match status" value="1"/>
</dbReference>
<dbReference type="InterPro" id="IPR018061">
    <property type="entry name" value="Retropepsins"/>
</dbReference>
<sequence length="109" mass="11870">MSLFENLLSAGAAADYFNRLQQQPQQSPAEFASELTRYARMSYPDVPKPALDRMILDRFTAGLCDVPVCIDNHSFQALVDTGASVSLITPSSIPQTARCRIDPVGAYGC</sequence>
<name>A0A3P7LU56_DIBLA</name>
<reference evidence="3 4" key="1">
    <citation type="submission" date="2018-11" db="EMBL/GenBank/DDBJ databases">
        <authorList>
            <consortium name="Pathogen Informatics"/>
        </authorList>
    </citation>
    <scope>NUCLEOTIDE SEQUENCE [LARGE SCALE GENOMIC DNA]</scope>
</reference>
<dbReference type="AlphaFoldDB" id="A0A3P7LU56"/>
<evidence type="ECO:0000259" key="2">
    <source>
        <dbReference type="PROSITE" id="PS50175"/>
    </source>
</evidence>
<dbReference type="Pfam" id="PF00077">
    <property type="entry name" value="RVP"/>
    <property type="match status" value="1"/>
</dbReference>
<proteinExistence type="predicted"/>
<evidence type="ECO:0000256" key="1">
    <source>
        <dbReference type="ARBA" id="ARBA00022801"/>
    </source>
</evidence>
<dbReference type="OrthoDB" id="6310243at2759"/>
<protein>
    <recommendedName>
        <fullName evidence="2">Peptidase A2 domain-containing protein</fullName>
    </recommendedName>
</protein>
<dbReference type="Proteomes" id="UP000281553">
    <property type="component" value="Unassembled WGS sequence"/>
</dbReference>
<dbReference type="PROSITE" id="PS00141">
    <property type="entry name" value="ASP_PROTEASE"/>
    <property type="match status" value="1"/>
</dbReference>
<keyword evidence="1" id="KW-0378">Hydrolase</keyword>
<feature type="domain" description="Peptidase A2" evidence="2">
    <location>
        <begin position="75"/>
        <end position="109"/>
    </location>
</feature>
<evidence type="ECO:0000313" key="4">
    <source>
        <dbReference type="Proteomes" id="UP000281553"/>
    </source>
</evidence>
<dbReference type="Gene3D" id="2.40.70.10">
    <property type="entry name" value="Acid Proteases"/>
    <property type="match status" value="1"/>
</dbReference>
<keyword evidence="4" id="KW-1185">Reference proteome</keyword>
<accession>A0A3P7LU56</accession>